<dbReference type="EMBL" id="RKQN01000002">
    <property type="protein sequence ID" value="RPE79908.1"/>
    <property type="molecule type" value="Genomic_DNA"/>
</dbReference>
<name>A0A3N4VBC2_9GAMM</name>
<evidence type="ECO:0000313" key="4">
    <source>
        <dbReference type="EMBL" id="RPE79908.1"/>
    </source>
</evidence>
<dbReference type="PANTHER" id="PTHR31104">
    <property type="entry name" value="PEPTIDE-N4-(N-ACETYL-BETA-GLUCOSAMINYL)ASPARAGINE AMIDASE A PROTEIN"/>
    <property type="match status" value="1"/>
</dbReference>
<dbReference type="InterPro" id="IPR021102">
    <property type="entry name" value="PNGase_A"/>
</dbReference>
<evidence type="ECO:0000313" key="5">
    <source>
        <dbReference type="Proteomes" id="UP000269708"/>
    </source>
</evidence>
<evidence type="ECO:0000256" key="2">
    <source>
        <dbReference type="SAM" id="SignalP"/>
    </source>
</evidence>
<sequence>MKSASRTQRFARAGTFALAAVILVCVHAATRGDVRVGAAASAAVAAAAPGAPPIPYRTHESAPAAAALPAPGGRDTALATPPVPRPASTPCTVELFRGVEMITAFLAFFGDDTRFPYAPPPACPGPWAKVVLKVALRNADPSSYLDGVALAQLSIGGVPLYAGGAQDNDVPTHWRAERDVTDYAAVLRAPGEGVLEIAGQPRYTLFNAPYYVSATLLFYPAGPDHPAPRVPDAAYSLAPELGWRAVRTPEGALAARLDLPRNIERAYLDVMAQARYDDLFWFTCLPDAQRAAFPELRSRLAIGTGRLGLEGDAPPQGCGGGSFRELQVHVDGQPAGVAPVFPRVHPQFNALWTAAPLLQPAPPPQALNFMPYRIDLTPFAGLLSDGAPHEVRLSVAGRESAAEYPDFQLAGTLLVYRDRGRAQVTGRVTRNTLAPRPPAPRVTSTLARDPAGVVSGGVHTRAARSYAIEGYVDTSRGRIRSTVERRARFDNLIAPRARGGAGGSETYDVGIDLESRIEGVSRRRLGATLLAEDREFVAYPLTLAYRPRGVWLRQAFVQRSERWRPGRTRHYTRLEHEADLGYVAGPAGAPAAVWRGTQRYLFRDSYASCYRVDLVAAGGALQDYRAGAGCPDGVNRLYWAAHPDGSPDGLDWAER</sequence>
<proteinExistence type="predicted"/>
<dbReference type="RefSeq" id="WP_123770077.1">
    <property type="nucleotide sequence ID" value="NZ_RKQN01000002.1"/>
</dbReference>
<feature type="signal peptide" evidence="2">
    <location>
        <begin position="1"/>
        <end position="28"/>
    </location>
</feature>
<feature type="region of interest" description="Disordered" evidence="1">
    <location>
        <begin position="65"/>
        <end position="85"/>
    </location>
</feature>
<keyword evidence="2" id="KW-0732">Signal</keyword>
<dbReference type="Pfam" id="PF12222">
    <property type="entry name" value="PNGaseA"/>
    <property type="match status" value="1"/>
</dbReference>
<accession>A0A3N4VBC2</accession>
<feature type="chain" id="PRO_5018143928" evidence="2">
    <location>
        <begin position="29"/>
        <end position="655"/>
    </location>
</feature>
<comment type="caution">
    <text evidence="4">The sequence shown here is derived from an EMBL/GenBank/DDBJ whole genome shotgun (WGS) entry which is preliminary data.</text>
</comment>
<dbReference type="AlphaFoldDB" id="A0A3N4VBC2"/>
<evidence type="ECO:0000259" key="3">
    <source>
        <dbReference type="Pfam" id="PF12222"/>
    </source>
</evidence>
<gene>
    <name evidence="4" type="ORF">EDC50_1737</name>
</gene>
<feature type="domain" description="Peptide N-acetyl-beta-D-glucosaminyl asparaginase amidase A N-terminal" evidence="3">
    <location>
        <begin position="107"/>
        <end position="403"/>
    </location>
</feature>
<dbReference type="InterPro" id="IPR056948">
    <property type="entry name" value="PNGaseA_N"/>
</dbReference>
<protein>
    <submittedName>
        <fullName evidence="4">Peptide N-acetyl-beta-D-glucosaminyl asparaginase amidase A</fullName>
    </submittedName>
</protein>
<evidence type="ECO:0000256" key="1">
    <source>
        <dbReference type="SAM" id="MobiDB-lite"/>
    </source>
</evidence>
<organism evidence="4 5">
    <name type="scientific">Vulcaniibacterium tengchongense</name>
    <dbReference type="NCBI Taxonomy" id="1273429"/>
    <lineage>
        <taxon>Bacteria</taxon>
        <taxon>Pseudomonadati</taxon>
        <taxon>Pseudomonadota</taxon>
        <taxon>Gammaproteobacteria</taxon>
        <taxon>Lysobacterales</taxon>
        <taxon>Lysobacteraceae</taxon>
        <taxon>Vulcaniibacterium</taxon>
    </lineage>
</organism>
<dbReference type="Proteomes" id="UP000269708">
    <property type="component" value="Unassembled WGS sequence"/>
</dbReference>
<reference evidence="4 5" key="1">
    <citation type="submission" date="2018-11" db="EMBL/GenBank/DDBJ databases">
        <title>Genomic Encyclopedia of Type Strains, Phase IV (KMG-IV): sequencing the most valuable type-strain genomes for metagenomic binning, comparative biology and taxonomic classification.</title>
        <authorList>
            <person name="Goeker M."/>
        </authorList>
    </citation>
    <scope>NUCLEOTIDE SEQUENCE [LARGE SCALE GENOMIC DNA]</scope>
    <source>
        <strain evidence="4 5">DSM 25623</strain>
    </source>
</reference>
<keyword evidence="5" id="KW-1185">Reference proteome</keyword>
<dbReference type="OrthoDB" id="3275185at2"/>